<dbReference type="PROSITE" id="PS51257">
    <property type="entry name" value="PROKAR_LIPOPROTEIN"/>
    <property type="match status" value="1"/>
</dbReference>
<feature type="chain" id="PRO_5013046790" evidence="1">
    <location>
        <begin position="25"/>
        <end position="161"/>
    </location>
</feature>
<evidence type="ECO:0000313" key="4">
    <source>
        <dbReference type="Proteomes" id="UP000190897"/>
    </source>
</evidence>
<keyword evidence="4" id="KW-1185">Reference proteome</keyword>
<dbReference type="Proteomes" id="UP000190897">
    <property type="component" value="Unassembled WGS sequence"/>
</dbReference>
<evidence type="ECO:0000259" key="2">
    <source>
        <dbReference type="Pfam" id="PF13648"/>
    </source>
</evidence>
<accession>A0A1T5H998</accession>
<dbReference type="Pfam" id="PF13648">
    <property type="entry name" value="Lipocalin_4"/>
    <property type="match status" value="1"/>
</dbReference>
<dbReference type="AlphaFoldDB" id="A0A1T5H998"/>
<dbReference type="InterPro" id="IPR024311">
    <property type="entry name" value="Lipocalin-like"/>
</dbReference>
<organism evidence="3 4">
    <name type="scientific">Dyadobacter psychrophilus</name>
    <dbReference type="NCBI Taxonomy" id="651661"/>
    <lineage>
        <taxon>Bacteria</taxon>
        <taxon>Pseudomonadati</taxon>
        <taxon>Bacteroidota</taxon>
        <taxon>Cytophagia</taxon>
        <taxon>Cytophagales</taxon>
        <taxon>Spirosomataceae</taxon>
        <taxon>Dyadobacter</taxon>
    </lineage>
</organism>
<evidence type="ECO:0000313" key="3">
    <source>
        <dbReference type="EMBL" id="SKC17111.1"/>
    </source>
</evidence>
<name>A0A1T5H998_9BACT</name>
<reference evidence="4" key="1">
    <citation type="submission" date="2017-02" db="EMBL/GenBank/DDBJ databases">
        <authorList>
            <person name="Varghese N."/>
            <person name="Submissions S."/>
        </authorList>
    </citation>
    <scope>NUCLEOTIDE SEQUENCE [LARGE SCALE GENOMIC DNA]</scope>
    <source>
        <strain evidence="4">DSM 22270</strain>
    </source>
</reference>
<feature type="domain" description="Lipocalin-like" evidence="2">
    <location>
        <begin position="42"/>
        <end position="138"/>
    </location>
</feature>
<feature type="signal peptide" evidence="1">
    <location>
        <begin position="1"/>
        <end position="24"/>
    </location>
</feature>
<dbReference type="EMBL" id="FUZA01000009">
    <property type="protein sequence ID" value="SKC17111.1"/>
    <property type="molecule type" value="Genomic_DNA"/>
</dbReference>
<keyword evidence="1" id="KW-0732">Signal</keyword>
<proteinExistence type="predicted"/>
<protein>
    <submittedName>
        <fullName evidence="3">Lipocalin-like domain-containing protein</fullName>
    </submittedName>
</protein>
<dbReference type="OrthoDB" id="957142at2"/>
<gene>
    <name evidence="3" type="ORF">SAMN05660293_05122</name>
</gene>
<sequence length="161" mass="17504">MKIYAVLSKFTLLTFLLMAFVVTACKDDDDKEPDPVEDTNPIVGRWQLTAVTPETPGTTIPALSFIQTVAPCILELKLTFNPDNTLTTADCPSAVTAIDPFVPVGTDAKWKVAGDKLTLSRGTTSQEFKITQTDTNLTVVVNTQTDTTKPAVNALLIFKRL</sequence>
<evidence type="ECO:0000256" key="1">
    <source>
        <dbReference type="SAM" id="SignalP"/>
    </source>
</evidence>